<dbReference type="Pfam" id="PF00333">
    <property type="entry name" value="Ribosomal_S5"/>
    <property type="match status" value="1"/>
</dbReference>
<dbReference type="InterPro" id="IPR013810">
    <property type="entry name" value="Ribosomal_uS5_N"/>
</dbReference>
<dbReference type="SUPFAM" id="SSF54211">
    <property type="entry name" value="Ribosomal protein S5 domain 2-like"/>
    <property type="match status" value="1"/>
</dbReference>
<dbReference type="AlphaFoldDB" id="A0A9Q0S6I9"/>
<evidence type="ECO:0000256" key="2">
    <source>
        <dbReference type="ARBA" id="ARBA00008945"/>
    </source>
</evidence>
<evidence type="ECO:0000313" key="13">
    <source>
        <dbReference type="EMBL" id="KAJ6645190.1"/>
    </source>
</evidence>
<dbReference type="GO" id="GO:0005737">
    <property type="term" value="C:cytoplasm"/>
    <property type="evidence" value="ECO:0007669"/>
    <property type="project" value="UniProtKB-ARBA"/>
</dbReference>
<dbReference type="FunFam" id="3.30.230.10:FF:000002">
    <property type="entry name" value="30S ribosomal protein S5"/>
    <property type="match status" value="1"/>
</dbReference>
<accession>A0A9Q0S6I9</accession>
<dbReference type="PROSITE" id="PS00585">
    <property type="entry name" value="RIBOSOMAL_S5"/>
    <property type="match status" value="1"/>
</dbReference>
<evidence type="ECO:0000256" key="4">
    <source>
        <dbReference type="ARBA" id="ARBA00022884"/>
    </source>
</evidence>
<sequence>MAKAKKNTGEALTETLVDVNRVTKVVKGGRKFSFSACIVAGDKAGKVGYGHGKAKEVTEARAKATQEARKDMIRVPLYQSRTIHHDVIGKSGAAKVILRRAKAGTGVIAGGAMRAIFDSLGVHDIVAKSLGSSNVYAMIAATFDALSQLSSPKNIAERRGKNLNEVSTQSIKGQQEIISE</sequence>
<keyword evidence="6 10" id="KW-0687">Ribonucleoprotein</keyword>
<dbReference type="Pfam" id="PF03719">
    <property type="entry name" value="Ribosomal_S5_C"/>
    <property type="match status" value="1"/>
</dbReference>
<evidence type="ECO:0000256" key="7">
    <source>
        <dbReference type="ARBA" id="ARBA00025844"/>
    </source>
</evidence>
<evidence type="ECO:0000256" key="5">
    <source>
        <dbReference type="ARBA" id="ARBA00022980"/>
    </source>
</evidence>
<dbReference type="InterPro" id="IPR018192">
    <property type="entry name" value="Ribosomal_uS5_N_CS"/>
</dbReference>
<dbReference type="InterPro" id="IPR020568">
    <property type="entry name" value="Ribosomal_Su5_D2-typ_SF"/>
</dbReference>
<keyword evidence="4" id="KW-0694">RNA-binding</keyword>
<dbReference type="EMBL" id="WJQU01000001">
    <property type="protein sequence ID" value="KAJ6645190.1"/>
    <property type="molecule type" value="Genomic_DNA"/>
</dbReference>
<dbReference type="PANTHER" id="PTHR48277">
    <property type="entry name" value="MITOCHONDRIAL RIBOSOMAL PROTEIN S5"/>
    <property type="match status" value="1"/>
</dbReference>
<organism evidence="13 14">
    <name type="scientific">Pseudolycoriella hygida</name>
    <dbReference type="NCBI Taxonomy" id="35572"/>
    <lineage>
        <taxon>Eukaryota</taxon>
        <taxon>Metazoa</taxon>
        <taxon>Ecdysozoa</taxon>
        <taxon>Arthropoda</taxon>
        <taxon>Hexapoda</taxon>
        <taxon>Insecta</taxon>
        <taxon>Pterygota</taxon>
        <taxon>Neoptera</taxon>
        <taxon>Endopterygota</taxon>
        <taxon>Diptera</taxon>
        <taxon>Nematocera</taxon>
        <taxon>Sciaroidea</taxon>
        <taxon>Sciaridae</taxon>
        <taxon>Pseudolycoriella</taxon>
    </lineage>
</organism>
<comment type="function">
    <text evidence="1">With S4 and S12 plays an important role in translational accuracy.</text>
</comment>
<keyword evidence="5 10" id="KW-0689">Ribosomal protein</keyword>
<dbReference type="Gene3D" id="3.30.230.10">
    <property type="match status" value="1"/>
</dbReference>
<dbReference type="SUPFAM" id="SSF54768">
    <property type="entry name" value="dsRNA-binding domain-like"/>
    <property type="match status" value="1"/>
</dbReference>
<keyword evidence="3" id="KW-0699">rRNA-binding</keyword>
<feature type="domain" description="S5 DRBM" evidence="12">
    <location>
        <begin position="12"/>
        <end position="75"/>
    </location>
</feature>
<comment type="caution">
    <text evidence="13">The sequence shown here is derived from an EMBL/GenBank/DDBJ whole genome shotgun (WGS) entry which is preliminary data.</text>
</comment>
<dbReference type="InterPro" id="IPR005712">
    <property type="entry name" value="Ribosomal_uS5_bac-type"/>
</dbReference>
<dbReference type="FunFam" id="3.30.160.20:FF:000001">
    <property type="entry name" value="30S ribosomal protein S5"/>
    <property type="match status" value="1"/>
</dbReference>
<dbReference type="OrthoDB" id="309483at2759"/>
<evidence type="ECO:0000313" key="14">
    <source>
        <dbReference type="Proteomes" id="UP001151699"/>
    </source>
</evidence>
<evidence type="ECO:0000256" key="3">
    <source>
        <dbReference type="ARBA" id="ARBA00022730"/>
    </source>
</evidence>
<comment type="subunit">
    <text evidence="7">Part of the 30S ribosomal subunit. Contacts protein S4.</text>
</comment>
<dbReference type="GO" id="GO:0015935">
    <property type="term" value="C:small ribosomal subunit"/>
    <property type="evidence" value="ECO:0007669"/>
    <property type="project" value="InterPro"/>
</dbReference>
<name>A0A9Q0S6I9_9DIPT</name>
<dbReference type="PROSITE" id="PS50881">
    <property type="entry name" value="S5_DSRBD"/>
    <property type="match status" value="1"/>
</dbReference>
<dbReference type="NCBIfam" id="TIGR01021">
    <property type="entry name" value="rpsE_bact"/>
    <property type="match status" value="1"/>
</dbReference>
<evidence type="ECO:0000256" key="6">
    <source>
        <dbReference type="ARBA" id="ARBA00023274"/>
    </source>
</evidence>
<evidence type="ECO:0000256" key="1">
    <source>
        <dbReference type="ARBA" id="ARBA00002524"/>
    </source>
</evidence>
<dbReference type="Proteomes" id="UP001151699">
    <property type="component" value="Chromosome A"/>
</dbReference>
<reference evidence="13" key="1">
    <citation type="submission" date="2022-07" db="EMBL/GenBank/DDBJ databases">
        <authorList>
            <person name="Trinca V."/>
            <person name="Uliana J.V.C."/>
            <person name="Torres T.T."/>
            <person name="Ward R.J."/>
            <person name="Monesi N."/>
        </authorList>
    </citation>
    <scope>NUCLEOTIDE SEQUENCE</scope>
    <source>
        <strain evidence="13">HSMRA1968</strain>
        <tissue evidence="13">Whole embryos</tissue>
    </source>
</reference>
<dbReference type="PANTHER" id="PTHR48277:SF1">
    <property type="entry name" value="MITOCHONDRIAL RIBOSOMAL PROTEIN S5"/>
    <property type="match status" value="1"/>
</dbReference>
<evidence type="ECO:0000259" key="12">
    <source>
        <dbReference type="PROSITE" id="PS50881"/>
    </source>
</evidence>
<protein>
    <recommendedName>
        <fullName evidence="8">Small ribosomal subunit protein uS5c</fullName>
    </recommendedName>
    <alternativeName>
        <fullName evidence="9">30S ribosomal protein S5, chloroplastic</fullName>
    </alternativeName>
</protein>
<proteinExistence type="inferred from homology"/>
<dbReference type="InterPro" id="IPR014721">
    <property type="entry name" value="Ribsml_uS5_D2-typ_fold_subgr"/>
</dbReference>
<dbReference type="GO" id="GO:0003735">
    <property type="term" value="F:structural constituent of ribosome"/>
    <property type="evidence" value="ECO:0007669"/>
    <property type="project" value="UniProtKB-UniRule"/>
</dbReference>
<evidence type="ECO:0000256" key="11">
    <source>
        <dbReference type="RuleBase" id="RU003823"/>
    </source>
</evidence>
<evidence type="ECO:0000256" key="9">
    <source>
        <dbReference type="ARBA" id="ARBA00035347"/>
    </source>
</evidence>
<keyword evidence="14" id="KW-1185">Reference proteome</keyword>
<dbReference type="GO" id="GO:0006412">
    <property type="term" value="P:translation"/>
    <property type="evidence" value="ECO:0007669"/>
    <property type="project" value="InterPro"/>
</dbReference>
<dbReference type="InterPro" id="IPR000851">
    <property type="entry name" value="Ribosomal_uS5"/>
</dbReference>
<dbReference type="GO" id="GO:0019843">
    <property type="term" value="F:rRNA binding"/>
    <property type="evidence" value="ECO:0007669"/>
    <property type="project" value="UniProtKB-KW"/>
</dbReference>
<dbReference type="HAMAP" id="MF_01307_B">
    <property type="entry name" value="Ribosomal_uS5_B"/>
    <property type="match status" value="1"/>
</dbReference>
<dbReference type="InterPro" id="IPR005324">
    <property type="entry name" value="Ribosomal_uS5_C"/>
</dbReference>
<gene>
    <name evidence="13" type="primary">rpsE_1</name>
    <name evidence="13" type="ORF">Bhyg_00393</name>
</gene>
<dbReference type="GO" id="GO:0042254">
    <property type="term" value="P:ribosome biogenesis"/>
    <property type="evidence" value="ECO:0007669"/>
    <property type="project" value="UniProtKB-ARBA"/>
</dbReference>
<comment type="similarity">
    <text evidence="2 11">Belongs to the universal ribosomal protein uS5 family.</text>
</comment>
<evidence type="ECO:0000256" key="10">
    <source>
        <dbReference type="PROSITE-ProRule" id="PRU00268"/>
    </source>
</evidence>
<evidence type="ECO:0000256" key="8">
    <source>
        <dbReference type="ARBA" id="ARBA00035156"/>
    </source>
</evidence>
<dbReference type="Gene3D" id="3.30.160.20">
    <property type="match status" value="1"/>
</dbReference>